<evidence type="ECO:0000256" key="3">
    <source>
        <dbReference type="ARBA" id="ARBA00022679"/>
    </source>
</evidence>
<evidence type="ECO:0000256" key="4">
    <source>
        <dbReference type="ARBA" id="ARBA00022692"/>
    </source>
</evidence>
<evidence type="ECO:0000256" key="2">
    <source>
        <dbReference type="ARBA" id="ARBA00022516"/>
    </source>
</evidence>
<feature type="transmembrane region" description="Helical" evidence="10">
    <location>
        <begin position="133"/>
        <end position="152"/>
    </location>
</feature>
<accession>A0AAV4TP89</accession>
<dbReference type="EC" id="2.3.1.199" evidence="10"/>
<evidence type="ECO:0000313" key="11">
    <source>
        <dbReference type="EMBL" id="GIY48403.1"/>
    </source>
</evidence>
<dbReference type="GO" id="GO:0034625">
    <property type="term" value="P:fatty acid elongation, monounsaturated fatty acid"/>
    <property type="evidence" value="ECO:0007669"/>
    <property type="project" value="TreeGrafter"/>
</dbReference>
<dbReference type="GO" id="GO:0005789">
    <property type="term" value="C:endoplasmic reticulum membrane"/>
    <property type="evidence" value="ECO:0007669"/>
    <property type="project" value="TreeGrafter"/>
</dbReference>
<comment type="similarity">
    <text evidence="10">Belongs to the ELO family.</text>
</comment>
<protein>
    <recommendedName>
        <fullName evidence="10">Elongation of very long chain fatty acids protein</fullName>
        <ecNumber evidence="10">2.3.1.199</ecNumber>
    </recommendedName>
    <alternativeName>
        <fullName evidence="10">Very-long-chain 3-oxoacyl-CoA synthase</fullName>
    </alternativeName>
</protein>
<feature type="transmembrane region" description="Helical" evidence="10">
    <location>
        <begin position="158"/>
        <end position="187"/>
    </location>
</feature>
<keyword evidence="6 10" id="KW-1133">Transmembrane helix</keyword>
<evidence type="ECO:0000313" key="12">
    <source>
        <dbReference type="Proteomes" id="UP001054837"/>
    </source>
</evidence>
<evidence type="ECO:0000256" key="6">
    <source>
        <dbReference type="ARBA" id="ARBA00022989"/>
    </source>
</evidence>
<dbReference type="GO" id="GO:0019367">
    <property type="term" value="P:fatty acid elongation, saturated fatty acid"/>
    <property type="evidence" value="ECO:0007669"/>
    <property type="project" value="TreeGrafter"/>
</dbReference>
<comment type="catalytic activity">
    <reaction evidence="10">
        <text>a very-long-chain acyl-CoA + malonyl-CoA + H(+) = a very-long-chain 3-oxoacyl-CoA + CO2 + CoA</text>
        <dbReference type="Rhea" id="RHEA:32727"/>
        <dbReference type="ChEBI" id="CHEBI:15378"/>
        <dbReference type="ChEBI" id="CHEBI:16526"/>
        <dbReference type="ChEBI" id="CHEBI:57287"/>
        <dbReference type="ChEBI" id="CHEBI:57384"/>
        <dbReference type="ChEBI" id="CHEBI:90725"/>
        <dbReference type="ChEBI" id="CHEBI:90736"/>
        <dbReference type="EC" id="2.3.1.199"/>
    </reaction>
</comment>
<comment type="subcellular location">
    <subcellularLocation>
        <location evidence="1">Membrane</location>
        <topology evidence="1">Multi-pass membrane protein</topology>
    </subcellularLocation>
</comment>
<feature type="transmembrane region" description="Helical" evidence="10">
    <location>
        <begin position="25"/>
        <end position="42"/>
    </location>
</feature>
<dbReference type="GO" id="GO:0030148">
    <property type="term" value="P:sphingolipid biosynthetic process"/>
    <property type="evidence" value="ECO:0007669"/>
    <property type="project" value="TreeGrafter"/>
</dbReference>
<keyword evidence="9 10" id="KW-0275">Fatty acid biosynthesis</keyword>
<dbReference type="AlphaFoldDB" id="A0AAV4TP89"/>
<dbReference type="Proteomes" id="UP001054837">
    <property type="component" value="Unassembled WGS sequence"/>
</dbReference>
<reference evidence="11 12" key="1">
    <citation type="submission" date="2021-06" db="EMBL/GenBank/DDBJ databases">
        <title>Caerostris darwini draft genome.</title>
        <authorList>
            <person name="Kono N."/>
            <person name="Arakawa K."/>
        </authorList>
    </citation>
    <scope>NUCLEOTIDE SEQUENCE [LARGE SCALE GENOMIC DNA]</scope>
</reference>
<dbReference type="GO" id="GO:0009922">
    <property type="term" value="F:fatty acid elongase activity"/>
    <property type="evidence" value="ECO:0007669"/>
    <property type="project" value="UniProtKB-EC"/>
</dbReference>
<dbReference type="GO" id="GO:0034626">
    <property type="term" value="P:fatty acid elongation, polyunsaturated fatty acid"/>
    <property type="evidence" value="ECO:0007669"/>
    <property type="project" value="TreeGrafter"/>
</dbReference>
<name>A0AAV4TP89_9ARAC</name>
<dbReference type="EMBL" id="BPLQ01010102">
    <property type="protein sequence ID" value="GIY48403.1"/>
    <property type="molecule type" value="Genomic_DNA"/>
</dbReference>
<evidence type="ECO:0000256" key="10">
    <source>
        <dbReference type="RuleBase" id="RU361115"/>
    </source>
</evidence>
<feature type="transmembrane region" description="Helical" evidence="10">
    <location>
        <begin position="199"/>
        <end position="219"/>
    </location>
</feature>
<evidence type="ECO:0000256" key="1">
    <source>
        <dbReference type="ARBA" id="ARBA00004141"/>
    </source>
</evidence>
<evidence type="ECO:0000256" key="9">
    <source>
        <dbReference type="ARBA" id="ARBA00023160"/>
    </source>
</evidence>
<evidence type="ECO:0000256" key="8">
    <source>
        <dbReference type="ARBA" id="ARBA00023136"/>
    </source>
</evidence>
<dbReference type="PANTHER" id="PTHR11157:SF126">
    <property type="entry name" value="ELONGATION OF VERY LONG CHAIN FATTY ACIDS PROTEIN"/>
    <property type="match status" value="1"/>
</dbReference>
<gene>
    <name evidence="11" type="primary">ELOVL4</name>
    <name evidence="11" type="ORF">CDAR_20961</name>
</gene>
<feature type="transmembrane region" description="Helical" evidence="10">
    <location>
        <begin position="231"/>
        <end position="248"/>
    </location>
</feature>
<dbReference type="PANTHER" id="PTHR11157">
    <property type="entry name" value="FATTY ACID ACYL TRANSFERASE-RELATED"/>
    <property type="match status" value="1"/>
</dbReference>
<organism evidence="11 12">
    <name type="scientific">Caerostris darwini</name>
    <dbReference type="NCBI Taxonomy" id="1538125"/>
    <lineage>
        <taxon>Eukaryota</taxon>
        <taxon>Metazoa</taxon>
        <taxon>Ecdysozoa</taxon>
        <taxon>Arthropoda</taxon>
        <taxon>Chelicerata</taxon>
        <taxon>Arachnida</taxon>
        <taxon>Araneae</taxon>
        <taxon>Araneomorphae</taxon>
        <taxon>Entelegynae</taxon>
        <taxon>Araneoidea</taxon>
        <taxon>Araneidae</taxon>
        <taxon>Caerostris</taxon>
    </lineage>
</organism>
<evidence type="ECO:0000256" key="7">
    <source>
        <dbReference type="ARBA" id="ARBA00023098"/>
    </source>
</evidence>
<dbReference type="GO" id="GO:0042761">
    <property type="term" value="P:very long-chain fatty acid biosynthetic process"/>
    <property type="evidence" value="ECO:0007669"/>
    <property type="project" value="TreeGrafter"/>
</dbReference>
<feature type="transmembrane region" description="Helical" evidence="10">
    <location>
        <begin position="54"/>
        <end position="74"/>
    </location>
</feature>
<proteinExistence type="inferred from homology"/>
<keyword evidence="2 10" id="KW-0444">Lipid biosynthesis</keyword>
<keyword evidence="7 10" id="KW-0443">Lipid metabolism</keyword>
<keyword evidence="8 10" id="KW-0472">Membrane</keyword>
<keyword evidence="12" id="KW-1185">Reference proteome</keyword>
<sequence>MALLESIYDFVFVDPMNKALRTSPIIFPSIIISYVLFVTWIGPAMMKKRKAFDLRIIMVAYDITEVLINGYIAYRLFGLIRQHRYLYCLAKNNPSYSSVVESIIIFGWSVFLNKMVELLDTIFFVLRKKQEQITFLHVAHHSSICILSWILVRNPHQLGGFYIAVGIAINAVVHCVMYIYYALAALGPEVAKHLWWKKYVTIIQMAQFVVDILYLFVGFFTGCEELGKMEITSAAFLIYLLYLFNNFFKKYKQQ</sequence>
<comment type="caution">
    <text evidence="11">The sequence shown here is derived from an EMBL/GenBank/DDBJ whole genome shotgun (WGS) entry which is preliminary data.</text>
</comment>
<dbReference type="InterPro" id="IPR002076">
    <property type="entry name" value="ELO_fam"/>
</dbReference>
<keyword evidence="3 10" id="KW-0808">Transferase</keyword>
<dbReference type="Pfam" id="PF01151">
    <property type="entry name" value="ELO"/>
    <property type="match status" value="1"/>
</dbReference>
<keyword evidence="5 10" id="KW-0276">Fatty acid metabolism</keyword>
<evidence type="ECO:0000256" key="5">
    <source>
        <dbReference type="ARBA" id="ARBA00022832"/>
    </source>
</evidence>
<keyword evidence="4 10" id="KW-0812">Transmembrane</keyword>